<keyword evidence="3" id="KW-1185">Reference proteome</keyword>
<dbReference type="EMBL" id="SRLO01000200">
    <property type="protein sequence ID" value="TNN67678.1"/>
    <property type="molecule type" value="Genomic_DNA"/>
</dbReference>
<accession>A0A4Z2HPD8</accession>
<dbReference type="Proteomes" id="UP000314294">
    <property type="component" value="Unassembled WGS sequence"/>
</dbReference>
<comment type="caution">
    <text evidence="2">The sequence shown here is derived from an EMBL/GenBank/DDBJ whole genome shotgun (WGS) entry which is preliminary data.</text>
</comment>
<feature type="region of interest" description="Disordered" evidence="1">
    <location>
        <begin position="46"/>
        <end position="84"/>
    </location>
</feature>
<gene>
    <name evidence="2" type="ORF">EYF80_022142</name>
</gene>
<feature type="compositionally biased region" description="Basic and acidic residues" evidence="1">
    <location>
        <begin position="46"/>
        <end position="55"/>
    </location>
</feature>
<feature type="compositionally biased region" description="Polar residues" evidence="1">
    <location>
        <begin position="68"/>
        <end position="84"/>
    </location>
</feature>
<organism evidence="2 3">
    <name type="scientific">Liparis tanakae</name>
    <name type="common">Tanaka's snailfish</name>
    <dbReference type="NCBI Taxonomy" id="230148"/>
    <lineage>
        <taxon>Eukaryota</taxon>
        <taxon>Metazoa</taxon>
        <taxon>Chordata</taxon>
        <taxon>Craniata</taxon>
        <taxon>Vertebrata</taxon>
        <taxon>Euteleostomi</taxon>
        <taxon>Actinopterygii</taxon>
        <taxon>Neopterygii</taxon>
        <taxon>Teleostei</taxon>
        <taxon>Neoteleostei</taxon>
        <taxon>Acanthomorphata</taxon>
        <taxon>Eupercaria</taxon>
        <taxon>Perciformes</taxon>
        <taxon>Cottioidei</taxon>
        <taxon>Cottales</taxon>
        <taxon>Liparidae</taxon>
        <taxon>Liparis</taxon>
    </lineage>
</organism>
<name>A0A4Z2HPD8_9TELE</name>
<proteinExistence type="predicted"/>
<dbReference type="AlphaFoldDB" id="A0A4Z2HPD8"/>
<evidence type="ECO:0000313" key="2">
    <source>
        <dbReference type="EMBL" id="TNN67678.1"/>
    </source>
</evidence>
<reference evidence="2 3" key="1">
    <citation type="submission" date="2019-03" db="EMBL/GenBank/DDBJ databases">
        <title>First draft genome of Liparis tanakae, snailfish: a comprehensive survey of snailfish specific genes.</title>
        <authorList>
            <person name="Kim W."/>
            <person name="Song I."/>
            <person name="Jeong J.-H."/>
            <person name="Kim D."/>
            <person name="Kim S."/>
            <person name="Ryu S."/>
            <person name="Song J.Y."/>
            <person name="Lee S.K."/>
        </authorList>
    </citation>
    <scope>NUCLEOTIDE SEQUENCE [LARGE SCALE GENOMIC DNA]</scope>
    <source>
        <tissue evidence="2">Muscle</tissue>
    </source>
</reference>
<sequence>MERHPKEWRGGLGSVMTQQISVSSKSTLCRGSLTALGPEFCSEHFTGKTASREEPSSAPARSPAIIYSGTSCPMSSGQSGSAIS</sequence>
<evidence type="ECO:0000256" key="1">
    <source>
        <dbReference type="SAM" id="MobiDB-lite"/>
    </source>
</evidence>
<protein>
    <submittedName>
        <fullName evidence="2">Uncharacterized protein</fullName>
    </submittedName>
</protein>
<evidence type="ECO:0000313" key="3">
    <source>
        <dbReference type="Proteomes" id="UP000314294"/>
    </source>
</evidence>